<organism evidence="6 7">
    <name type="scientific">Glonium stellatum</name>
    <dbReference type="NCBI Taxonomy" id="574774"/>
    <lineage>
        <taxon>Eukaryota</taxon>
        <taxon>Fungi</taxon>
        <taxon>Dikarya</taxon>
        <taxon>Ascomycota</taxon>
        <taxon>Pezizomycotina</taxon>
        <taxon>Dothideomycetes</taxon>
        <taxon>Pleosporomycetidae</taxon>
        <taxon>Gloniales</taxon>
        <taxon>Gloniaceae</taxon>
        <taxon>Glonium</taxon>
    </lineage>
</organism>
<dbReference type="GO" id="GO:0000324">
    <property type="term" value="C:fungal-type vacuole"/>
    <property type="evidence" value="ECO:0007669"/>
    <property type="project" value="TreeGrafter"/>
</dbReference>
<dbReference type="AlphaFoldDB" id="A0A8E2JVD0"/>
<feature type="region of interest" description="Disordered" evidence="2">
    <location>
        <begin position="549"/>
        <end position="587"/>
    </location>
</feature>
<keyword evidence="3" id="KW-1133">Transmembrane helix</keyword>
<evidence type="ECO:0000256" key="3">
    <source>
        <dbReference type="SAM" id="Phobius"/>
    </source>
</evidence>
<dbReference type="CDD" id="cd05471">
    <property type="entry name" value="pepsin_like"/>
    <property type="match status" value="1"/>
</dbReference>
<dbReference type="PANTHER" id="PTHR47966">
    <property type="entry name" value="BETA-SITE APP-CLEAVING ENZYME, ISOFORM A-RELATED"/>
    <property type="match status" value="1"/>
</dbReference>
<dbReference type="OrthoDB" id="4074350at2759"/>
<dbReference type="EMBL" id="KV749144">
    <property type="protein sequence ID" value="OCL10878.1"/>
    <property type="molecule type" value="Genomic_DNA"/>
</dbReference>
<dbReference type="InterPro" id="IPR034164">
    <property type="entry name" value="Pepsin-like_dom"/>
</dbReference>
<keyword evidence="6" id="KW-0378">Hydrolase</keyword>
<sequence length="587" mass="63903">MAHAISLVVLLLSVLPLAFSAENVTTIGKPISIPASQYWDGDDGPWSSFRIQVGTPAQQIRVLPALDQSSTLVVLPEACSTTDGSNCDSDRGFLYERNASSTWSQTGFYNLSLFLESRLGYSGAALYGNDTLQLGWEGDGLPSVTNQVIGGIVTKDFYIGMLALDPRPMNFSNFNDPQPSLMQSLRSMGTPIPTTSWSYTAGAYNLAPKIFGSLTLGGYDSTRFEPNNVTFPFGADISLDFQVAIQSITTNITDKPLLNAGIISYIDTMIPHIWLPLDSCQLFEEAFGLVWDNTTELYLMNNSLHNSLLAKNPEVVFNVGPQLSGPSVAIKMPYWNFYQTATSAYIGNSSSLYFPLKRATSDLQYVLGRAFMQSAYLSANYDRSYFNLSQALYPPSSVSQNIVPILPELVETNSTTPASASTNSSFSAGAIAGIAVGAAALIIIGVVCFLVYRRNKKRRSDPTYKKAELEGQDTQVLGGNAGPKTELDGDNTRHEIGGDSHGKTELHTGDEHVKIAEMEGQATPIFEMPAGDVQLPELESPDQIQKAELEGSTPDQKDQQPSFDTVVATPNSEPEVRRIWRLSRKAK</sequence>
<feature type="region of interest" description="Disordered" evidence="2">
    <location>
        <begin position="460"/>
        <end position="506"/>
    </location>
</feature>
<feature type="transmembrane region" description="Helical" evidence="3">
    <location>
        <begin position="426"/>
        <end position="452"/>
    </location>
</feature>
<evidence type="ECO:0000313" key="7">
    <source>
        <dbReference type="Proteomes" id="UP000250140"/>
    </source>
</evidence>
<dbReference type="InterPro" id="IPR001461">
    <property type="entry name" value="Aspartic_peptidase_A1"/>
</dbReference>
<reference evidence="6 7" key="1">
    <citation type="journal article" date="2016" name="Nat. Commun.">
        <title>Ectomycorrhizal ecology is imprinted in the genome of the dominant symbiotic fungus Cenococcum geophilum.</title>
        <authorList>
            <consortium name="DOE Joint Genome Institute"/>
            <person name="Peter M."/>
            <person name="Kohler A."/>
            <person name="Ohm R.A."/>
            <person name="Kuo A."/>
            <person name="Krutzmann J."/>
            <person name="Morin E."/>
            <person name="Arend M."/>
            <person name="Barry K.W."/>
            <person name="Binder M."/>
            <person name="Choi C."/>
            <person name="Clum A."/>
            <person name="Copeland A."/>
            <person name="Grisel N."/>
            <person name="Haridas S."/>
            <person name="Kipfer T."/>
            <person name="LaButti K."/>
            <person name="Lindquist E."/>
            <person name="Lipzen A."/>
            <person name="Maire R."/>
            <person name="Meier B."/>
            <person name="Mihaltcheva S."/>
            <person name="Molinier V."/>
            <person name="Murat C."/>
            <person name="Poggeler S."/>
            <person name="Quandt C.A."/>
            <person name="Sperisen C."/>
            <person name="Tritt A."/>
            <person name="Tisserant E."/>
            <person name="Crous P.W."/>
            <person name="Henrissat B."/>
            <person name="Nehls U."/>
            <person name="Egli S."/>
            <person name="Spatafora J.W."/>
            <person name="Grigoriev I.V."/>
            <person name="Martin F.M."/>
        </authorList>
    </citation>
    <scope>NUCLEOTIDE SEQUENCE [LARGE SCALE GENOMIC DNA]</scope>
    <source>
        <strain evidence="6 7">CBS 207.34</strain>
    </source>
</reference>
<evidence type="ECO:0000256" key="4">
    <source>
        <dbReference type="SAM" id="SignalP"/>
    </source>
</evidence>
<evidence type="ECO:0000259" key="5">
    <source>
        <dbReference type="PROSITE" id="PS51767"/>
    </source>
</evidence>
<keyword evidence="3" id="KW-0472">Membrane</keyword>
<dbReference type="Gene3D" id="2.40.70.10">
    <property type="entry name" value="Acid Proteases"/>
    <property type="match status" value="2"/>
</dbReference>
<dbReference type="Proteomes" id="UP000250140">
    <property type="component" value="Unassembled WGS sequence"/>
</dbReference>
<dbReference type="SUPFAM" id="SSF50630">
    <property type="entry name" value="Acid proteases"/>
    <property type="match status" value="1"/>
</dbReference>
<keyword evidence="6" id="KW-0645">Protease</keyword>
<keyword evidence="3" id="KW-0812">Transmembrane</keyword>
<name>A0A8E2JVD0_9PEZI</name>
<gene>
    <name evidence="6" type="ORF">AOQ84DRAFT_206454</name>
</gene>
<dbReference type="PROSITE" id="PS51767">
    <property type="entry name" value="PEPTIDASE_A1"/>
    <property type="match status" value="1"/>
</dbReference>
<evidence type="ECO:0000313" key="6">
    <source>
        <dbReference type="EMBL" id="OCL10878.1"/>
    </source>
</evidence>
<protein>
    <submittedName>
        <fullName evidence="6">Acid protease</fullName>
    </submittedName>
</protein>
<dbReference type="InterPro" id="IPR033121">
    <property type="entry name" value="PEPTIDASE_A1"/>
</dbReference>
<dbReference type="InterPro" id="IPR021109">
    <property type="entry name" value="Peptidase_aspartic_dom_sf"/>
</dbReference>
<keyword evidence="7" id="KW-1185">Reference proteome</keyword>
<dbReference type="GO" id="GO:0004190">
    <property type="term" value="F:aspartic-type endopeptidase activity"/>
    <property type="evidence" value="ECO:0007669"/>
    <property type="project" value="InterPro"/>
</dbReference>
<feature type="compositionally biased region" description="Polar residues" evidence="2">
    <location>
        <begin position="559"/>
        <end position="572"/>
    </location>
</feature>
<feature type="compositionally biased region" description="Basic and acidic residues" evidence="2">
    <location>
        <begin position="460"/>
        <end position="469"/>
    </location>
</feature>
<evidence type="ECO:0000256" key="2">
    <source>
        <dbReference type="SAM" id="MobiDB-lite"/>
    </source>
</evidence>
<feature type="chain" id="PRO_5034316517" evidence="4">
    <location>
        <begin position="21"/>
        <end position="587"/>
    </location>
</feature>
<evidence type="ECO:0000256" key="1">
    <source>
        <dbReference type="ARBA" id="ARBA00007447"/>
    </source>
</evidence>
<dbReference type="PANTHER" id="PTHR47966:SF51">
    <property type="entry name" value="BETA-SITE APP-CLEAVING ENZYME, ISOFORM A-RELATED"/>
    <property type="match status" value="1"/>
</dbReference>
<feature type="domain" description="Peptidase A1" evidence="5">
    <location>
        <begin position="47"/>
        <end position="389"/>
    </location>
</feature>
<keyword evidence="4" id="KW-0732">Signal</keyword>
<comment type="similarity">
    <text evidence="1">Belongs to the peptidase A1 family.</text>
</comment>
<proteinExistence type="inferred from homology"/>
<accession>A0A8E2JVD0</accession>
<dbReference type="GO" id="GO:0006508">
    <property type="term" value="P:proteolysis"/>
    <property type="evidence" value="ECO:0007669"/>
    <property type="project" value="UniProtKB-KW"/>
</dbReference>
<feature type="compositionally biased region" description="Basic and acidic residues" evidence="2">
    <location>
        <begin position="485"/>
        <end position="506"/>
    </location>
</feature>
<feature type="signal peptide" evidence="4">
    <location>
        <begin position="1"/>
        <end position="20"/>
    </location>
</feature>